<sequence>MSVTKAEGTRRANYHYMADAMRMLEWDLHSTVMARMRISDDWHRIAQEKGTAPKTRVTLRLDADVVAFFRSMGPDWQVRVNRLMAAWMHARLAGLIEGAETMDYLKRREAEGLDGPRPEFGDLQRAEDAAWAEMGETPLPLGEPGVPMEGPRRMSAAGKRALLEEMKGRRGL</sequence>
<dbReference type="EMBL" id="SUNH01000002">
    <property type="protein sequence ID" value="TJZ87779.1"/>
    <property type="molecule type" value="Genomic_DNA"/>
</dbReference>
<dbReference type="RefSeq" id="WP_136854907.1">
    <property type="nucleotide sequence ID" value="NZ_SUNH01000002.1"/>
</dbReference>
<keyword evidence="3" id="KW-1185">Reference proteome</keyword>
<dbReference type="OrthoDB" id="361944at2"/>
<evidence type="ECO:0000313" key="2">
    <source>
        <dbReference type="EMBL" id="TJZ87779.1"/>
    </source>
</evidence>
<feature type="compositionally biased region" description="Basic and acidic residues" evidence="1">
    <location>
        <begin position="161"/>
        <end position="172"/>
    </location>
</feature>
<gene>
    <name evidence="2" type="ORF">FA740_00965</name>
</gene>
<reference evidence="2 3" key="1">
    <citation type="submission" date="2019-04" db="EMBL/GenBank/DDBJ databases">
        <authorList>
            <person name="Li J."/>
        </authorList>
    </citation>
    <scope>NUCLEOTIDE SEQUENCE [LARGE SCALE GENOMIC DNA]</scope>
    <source>
        <strain evidence="2 3">CCTCC AB2016182</strain>
    </source>
</reference>
<feature type="region of interest" description="Disordered" evidence="1">
    <location>
        <begin position="136"/>
        <end position="172"/>
    </location>
</feature>
<name>A0A4U0QZK6_9RHOB</name>
<evidence type="ECO:0000256" key="1">
    <source>
        <dbReference type="SAM" id="MobiDB-lite"/>
    </source>
</evidence>
<comment type="caution">
    <text evidence="2">The sequence shown here is derived from an EMBL/GenBank/DDBJ whole genome shotgun (WGS) entry which is preliminary data.</text>
</comment>
<dbReference type="Proteomes" id="UP000306223">
    <property type="component" value="Unassembled WGS sequence"/>
</dbReference>
<accession>A0A4U0QZK6</accession>
<protein>
    <recommendedName>
        <fullName evidence="4">BrnA antitoxin family protein</fullName>
    </recommendedName>
</protein>
<dbReference type="AlphaFoldDB" id="A0A4U0QZK6"/>
<evidence type="ECO:0008006" key="4">
    <source>
        <dbReference type="Google" id="ProtNLM"/>
    </source>
</evidence>
<dbReference type="InterPro" id="IPR025528">
    <property type="entry name" value="BrnA_antitoxin"/>
</dbReference>
<organism evidence="2 3">
    <name type="scientific">Paracoccus hibiscisoli</name>
    <dbReference type="NCBI Taxonomy" id="2023261"/>
    <lineage>
        <taxon>Bacteria</taxon>
        <taxon>Pseudomonadati</taxon>
        <taxon>Pseudomonadota</taxon>
        <taxon>Alphaproteobacteria</taxon>
        <taxon>Rhodobacterales</taxon>
        <taxon>Paracoccaceae</taxon>
        <taxon>Paracoccus</taxon>
    </lineage>
</organism>
<evidence type="ECO:0000313" key="3">
    <source>
        <dbReference type="Proteomes" id="UP000306223"/>
    </source>
</evidence>
<proteinExistence type="predicted"/>
<dbReference type="Pfam" id="PF14384">
    <property type="entry name" value="BrnA_antitoxin"/>
    <property type="match status" value="1"/>
</dbReference>